<keyword evidence="2 5" id="KW-0812">Transmembrane</keyword>
<evidence type="ECO:0000256" key="2">
    <source>
        <dbReference type="ARBA" id="ARBA00022692"/>
    </source>
</evidence>
<reference evidence="6 7" key="1">
    <citation type="submission" date="2021-09" db="EMBL/GenBank/DDBJ databases">
        <title>Genome sequencing and assembly of Chryseobacterium sp. RG1.</title>
        <authorList>
            <person name="Chhetri G."/>
        </authorList>
    </citation>
    <scope>NUCLEOTIDE SEQUENCE [LARGE SCALE GENOMIC DNA]</scope>
    <source>
        <strain evidence="6 7">RG1</strain>
    </source>
</reference>
<dbReference type="Pfam" id="PF00654">
    <property type="entry name" value="Voltage_CLC"/>
    <property type="match status" value="1"/>
</dbReference>
<feature type="transmembrane region" description="Helical" evidence="5">
    <location>
        <begin position="234"/>
        <end position="252"/>
    </location>
</feature>
<dbReference type="PRINTS" id="PR00762">
    <property type="entry name" value="CLCHANNEL"/>
</dbReference>
<evidence type="ECO:0000256" key="5">
    <source>
        <dbReference type="SAM" id="Phobius"/>
    </source>
</evidence>
<keyword evidence="7" id="KW-1185">Reference proteome</keyword>
<dbReference type="PANTHER" id="PTHR43427">
    <property type="entry name" value="CHLORIDE CHANNEL PROTEIN CLC-E"/>
    <property type="match status" value="1"/>
</dbReference>
<accession>A0ABS7ZVK1</accession>
<evidence type="ECO:0000313" key="6">
    <source>
        <dbReference type="EMBL" id="MCA6065754.1"/>
    </source>
</evidence>
<evidence type="ECO:0000256" key="4">
    <source>
        <dbReference type="ARBA" id="ARBA00023136"/>
    </source>
</evidence>
<keyword evidence="3 5" id="KW-1133">Transmembrane helix</keyword>
<keyword evidence="4 5" id="KW-0472">Membrane</keyword>
<dbReference type="SUPFAM" id="SSF81340">
    <property type="entry name" value="Clc chloride channel"/>
    <property type="match status" value="1"/>
</dbReference>
<evidence type="ECO:0000313" key="7">
    <source>
        <dbReference type="Proteomes" id="UP000618240"/>
    </source>
</evidence>
<dbReference type="RefSeq" id="WP_225685663.1">
    <property type="nucleotide sequence ID" value="NZ_JAERSE020000001.1"/>
</dbReference>
<dbReference type="CDD" id="cd03682">
    <property type="entry name" value="ClC_sycA_like"/>
    <property type="match status" value="1"/>
</dbReference>
<comment type="caution">
    <text evidence="6">The sequence shown here is derived from an EMBL/GenBank/DDBJ whole genome shotgun (WGS) entry which is preliminary data.</text>
</comment>
<name>A0ABS7ZVK1_9FLAO</name>
<feature type="transmembrane region" description="Helical" evidence="5">
    <location>
        <begin position="382"/>
        <end position="404"/>
    </location>
</feature>
<feature type="transmembrane region" description="Helical" evidence="5">
    <location>
        <begin position="64"/>
        <end position="85"/>
    </location>
</feature>
<organism evidence="6 7">
    <name type="scientific">Chryseobacterium tagetis</name>
    <dbReference type="NCBI Taxonomy" id="2801334"/>
    <lineage>
        <taxon>Bacteria</taxon>
        <taxon>Pseudomonadati</taxon>
        <taxon>Bacteroidota</taxon>
        <taxon>Flavobacteriia</taxon>
        <taxon>Flavobacteriales</taxon>
        <taxon>Weeksellaceae</taxon>
        <taxon>Chryseobacterium group</taxon>
        <taxon>Chryseobacterium</taxon>
    </lineage>
</organism>
<dbReference type="InterPro" id="IPR014743">
    <property type="entry name" value="Cl-channel_core"/>
</dbReference>
<dbReference type="Gene3D" id="1.10.3080.10">
    <property type="entry name" value="Clc chloride channel"/>
    <property type="match status" value="1"/>
</dbReference>
<dbReference type="PANTHER" id="PTHR43427:SF12">
    <property type="entry name" value="CHLORIDE TRANSPORTER"/>
    <property type="match status" value="1"/>
</dbReference>
<sequence>MSKHQRTLSNKTKFHTRFFFRKFPALPYIFKWLCISLIIGALVGTASAGFLQSLEWATNFRENHIWLIAFLPVAGFLVGLLYYYWGKDVEAGNNLLLENIHEPKEIIPFKMAPFVYLGTIITHFFGGSAGREGTALQMAGAIADQLTKPFKLDKNERKILIISAIAAGFGSVFGTPLAGAVFGLEVFLIGRIRYNAIFPAFASAILADWATNLWNVKHTHYHIDFIPKLEFFPILYSILAGIAFGICAATFSKVIHWASSVFKSKIKYPPFRPVIGGIIVAIAVFAMETTRYIGLGIPTIIESFEKQLPLYDFALKMIFTIVTLSAGFKGGEVTPLFFIGATLGSALSLFIPLPFGLLAGMGFVAVFAGATNTPLACLLMGIELFGAECGIYVAIACVVSYLLSGNNSIYTKQKIGEAKNKRFEHLSDKDFSDL</sequence>
<comment type="subcellular location">
    <subcellularLocation>
        <location evidence="1">Membrane</location>
        <topology evidence="1">Multi-pass membrane protein</topology>
    </subcellularLocation>
</comment>
<evidence type="ECO:0000256" key="1">
    <source>
        <dbReference type="ARBA" id="ARBA00004141"/>
    </source>
</evidence>
<dbReference type="Proteomes" id="UP000618240">
    <property type="component" value="Unassembled WGS sequence"/>
</dbReference>
<proteinExistence type="predicted"/>
<evidence type="ECO:0000256" key="3">
    <source>
        <dbReference type="ARBA" id="ARBA00022989"/>
    </source>
</evidence>
<dbReference type="InterPro" id="IPR050368">
    <property type="entry name" value="ClC-type_chloride_channel"/>
</dbReference>
<dbReference type="EMBL" id="JAERSE020000001">
    <property type="protein sequence ID" value="MCA6065754.1"/>
    <property type="molecule type" value="Genomic_DNA"/>
</dbReference>
<gene>
    <name evidence="6" type="ORF">JI747_001105</name>
</gene>
<feature type="transmembrane region" description="Helical" evidence="5">
    <location>
        <begin position="106"/>
        <end position="126"/>
    </location>
</feature>
<feature type="transmembrane region" description="Helical" evidence="5">
    <location>
        <begin position="273"/>
        <end position="293"/>
    </location>
</feature>
<feature type="transmembrane region" description="Helical" evidence="5">
    <location>
        <begin position="337"/>
        <end position="370"/>
    </location>
</feature>
<feature type="transmembrane region" description="Helical" evidence="5">
    <location>
        <begin position="313"/>
        <end position="330"/>
    </location>
</feature>
<dbReference type="InterPro" id="IPR001807">
    <property type="entry name" value="ClC"/>
</dbReference>
<feature type="transmembrane region" description="Helical" evidence="5">
    <location>
        <begin position="159"/>
        <end position="184"/>
    </location>
</feature>
<protein>
    <submittedName>
        <fullName evidence="6">Voltage-gated chloride channel family protein</fullName>
    </submittedName>
</protein>